<accession>A0A812IMA7</accession>
<gene>
    <name evidence="7" type="primary">Scn11a</name>
    <name evidence="7" type="ORF">SPIL2461_LOCUS401</name>
</gene>
<dbReference type="InterPro" id="IPR043203">
    <property type="entry name" value="VGCC_Ca_Na"/>
</dbReference>
<comment type="subcellular location">
    <subcellularLocation>
        <location evidence="1">Membrane</location>
        <topology evidence="1">Multi-pass membrane protein</topology>
    </subcellularLocation>
</comment>
<evidence type="ECO:0000259" key="6">
    <source>
        <dbReference type="Pfam" id="PF00520"/>
    </source>
</evidence>
<evidence type="ECO:0000256" key="4">
    <source>
        <dbReference type="ARBA" id="ARBA00023136"/>
    </source>
</evidence>
<dbReference type="AlphaFoldDB" id="A0A812IMA7"/>
<dbReference type="GO" id="GO:0001518">
    <property type="term" value="C:voltage-gated sodium channel complex"/>
    <property type="evidence" value="ECO:0007669"/>
    <property type="project" value="TreeGrafter"/>
</dbReference>
<feature type="non-terminal residue" evidence="7">
    <location>
        <position position="1"/>
    </location>
</feature>
<dbReference type="OrthoDB" id="10564291at2759"/>
<dbReference type="Proteomes" id="UP000649617">
    <property type="component" value="Unassembled WGS sequence"/>
</dbReference>
<name>A0A812IMA7_SYMPI</name>
<keyword evidence="8" id="KW-1185">Reference proteome</keyword>
<feature type="non-terminal residue" evidence="7">
    <location>
        <position position="151"/>
    </location>
</feature>
<dbReference type="Pfam" id="PF00520">
    <property type="entry name" value="Ion_trans"/>
    <property type="match status" value="1"/>
</dbReference>
<protein>
    <submittedName>
        <fullName evidence="7">Scn11a protein</fullName>
    </submittedName>
</protein>
<organism evidence="7 8">
    <name type="scientific">Symbiodinium pilosum</name>
    <name type="common">Dinoflagellate</name>
    <dbReference type="NCBI Taxonomy" id="2952"/>
    <lineage>
        <taxon>Eukaryota</taxon>
        <taxon>Sar</taxon>
        <taxon>Alveolata</taxon>
        <taxon>Dinophyceae</taxon>
        <taxon>Suessiales</taxon>
        <taxon>Symbiodiniaceae</taxon>
        <taxon>Symbiodinium</taxon>
    </lineage>
</organism>
<dbReference type="PANTHER" id="PTHR10037:SF62">
    <property type="entry name" value="SODIUM CHANNEL PROTEIN 60E"/>
    <property type="match status" value="1"/>
</dbReference>
<evidence type="ECO:0000256" key="5">
    <source>
        <dbReference type="SAM" id="Phobius"/>
    </source>
</evidence>
<feature type="transmembrane region" description="Helical" evidence="5">
    <location>
        <begin position="7"/>
        <end position="24"/>
    </location>
</feature>
<evidence type="ECO:0000256" key="2">
    <source>
        <dbReference type="ARBA" id="ARBA00022692"/>
    </source>
</evidence>
<dbReference type="GO" id="GO:0005248">
    <property type="term" value="F:voltage-gated sodium channel activity"/>
    <property type="evidence" value="ECO:0007669"/>
    <property type="project" value="TreeGrafter"/>
</dbReference>
<comment type="caution">
    <text evidence="7">The sequence shown here is derived from an EMBL/GenBank/DDBJ whole genome shotgun (WGS) entry which is preliminary data.</text>
</comment>
<dbReference type="InterPro" id="IPR005821">
    <property type="entry name" value="Ion_trans_dom"/>
</dbReference>
<keyword evidence="4 5" id="KW-0472">Membrane</keyword>
<keyword evidence="2 5" id="KW-0812">Transmembrane</keyword>
<proteinExistence type="predicted"/>
<dbReference type="SUPFAM" id="SSF81324">
    <property type="entry name" value="Voltage-gated potassium channels"/>
    <property type="match status" value="1"/>
</dbReference>
<evidence type="ECO:0000256" key="3">
    <source>
        <dbReference type="ARBA" id="ARBA00022989"/>
    </source>
</evidence>
<reference evidence="7" key="1">
    <citation type="submission" date="2021-02" db="EMBL/GenBank/DDBJ databases">
        <authorList>
            <person name="Dougan E. K."/>
            <person name="Rhodes N."/>
            <person name="Thang M."/>
            <person name="Chan C."/>
        </authorList>
    </citation>
    <scope>NUCLEOTIDE SEQUENCE</scope>
</reference>
<dbReference type="EMBL" id="CAJNIZ010000283">
    <property type="protein sequence ID" value="CAE7157996.1"/>
    <property type="molecule type" value="Genomic_DNA"/>
</dbReference>
<dbReference type="Gene3D" id="1.10.287.70">
    <property type="match status" value="1"/>
</dbReference>
<evidence type="ECO:0000313" key="8">
    <source>
        <dbReference type="Proteomes" id="UP000649617"/>
    </source>
</evidence>
<evidence type="ECO:0000313" key="7">
    <source>
        <dbReference type="EMBL" id="CAE7157996.1"/>
    </source>
</evidence>
<sequence length="151" mass="17215">VIFRVFDILWCVAFILELVLRIFADGRMFFSLDNPECGWNWTDTFFVAVSTADEAIVLLGFTMELSQFRLLRMIRLVRVLRLLRVVRFCSDLRIMVNGIAGSVRVLFWALMLLAIVMFIFGVTLMQLAYAHLKSEDGSGAVDVAKYYGSLG</sequence>
<feature type="transmembrane region" description="Helical" evidence="5">
    <location>
        <begin position="106"/>
        <end position="129"/>
    </location>
</feature>
<keyword evidence="3 5" id="KW-1133">Transmembrane helix</keyword>
<feature type="transmembrane region" description="Helical" evidence="5">
    <location>
        <begin position="44"/>
        <end position="61"/>
    </location>
</feature>
<evidence type="ECO:0000256" key="1">
    <source>
        <dbReference type="ARBA" id="ARBA00004141"/>
    </source>
</evidence>
<dbReference type="PANTHER" id="PTHR10037">
    <property type="entry name" value="VOLTAGE-GATED CATION CHANNEL CALCIUM AND SODIUM"/>
    <property type="match status" value="1"/>
</dbReference>
<feature type="domain" description="Ion transport" evidence="6">
    <location>
        <begin position="2"/>
        <end position="128"/>
    </location>
</feature>